<dbReference type="Proteomes" id="UP001259832">
    <property type="component" value="Unassembled WGS sequence"/>
</dbReference>
<dbReference type="AlphaFoldDB" id="A0AAD9GZ23"/>
<comment type="caution">
    <text evidence="1">The sequence shown here is derived from an EMBL/GenBank/DDBJ whole genome shotgun (WGS) entry which is preliminary data.</text>
</comment>
<keyword evidence="2" id="KW-1185">Reference proteome</keyword>
<accession>A0AAD9GZ23</accession>
<evidence type="ECO:0000313" key="2">
    <source>
        <dbReference type="Proteomes" id="UP001259832"/>
    </source>
</evidence>
<sequence>MTSVGDSMHKAGLSYAVLAKRTSPEDFLPFRKLSVQSPSESMPWWLLHLVAECLGVADGTVSSVMIEYIWDKETNFEVTSSFVAAFTP</sequence>
<organism evidence="1 2">
    <name type="scientific">Phytophthora citrophthora</name>
    <dbReference type="NCBI Taxonomy" id="4793"/>
    <lineage>
        <taxon>Eukaryota</taxon>
        <taxon>Sar</taxon>
        <taxon>Stramenopiles</taxon>
        <taxon>Oomycota</taxon>
        <taxon>Peronosporomycetes</taxon>
        <taxon>Peronosporales</taxon>
        <taxon>Peronosporaceae</taxon>
        <taxon>Phytophthora</taxon>
    </lineage>
</organism>
<reference evidence="1" key="1">
    <citation type="submission" date="2023-08" db="EMBL/GenBank/DDBJ databases">
        <title>Reference Genome Resource for the Citrus Pathogen Phytophthora citrophthora.</title>
        <authorList>
            <person name="Moller H."/>
            <person name="Coetzee B."/>
            <person name="Rose L.J."/>
            <person name="Van Niekerk J.M."/>
        </authorList>
    </citation>
    <scope>NUCLEOTIDE SEQUENCE</scope>
    <source>
        <strain evidence="1">STE-U-9442</strain>
    </source>
</reference>
<proteinExistence type="predicted"/>
<evidence type="ECO:0000313" key="1">
    <source>
        <dbReference type="EMBL" id="KAK1947710.1"/>
    </source>
</evidence>
<dbReference type="EMBL" id="JASMQC010000002">
    <property type="protein sequence ID" value="KAK1947710.1"/>
    <property type="molecule type" value="Genomic_DNA"/>
</dbReference>
<protein>
    <submittedName>
        <fullName evidence="1">Uncharacterized protein</fullName>
    </submittedName>
</protein>
<gene>
    <name evidence="1" type="ORF">P3T76_001720</name>
</gene>
<name>A0AAD9GZ23_9STRA</name>